<dbReference type="Pfam" id="PF03413">
    <property type="entry name" value="PepSY"/>
    <property type="match status" value="1"/>
</dbReference>
<accession>A0A1I4PM85</accession>
<reference evidence="3 4" key="1">
    <citation type="submission" date="2016-10" db="EMBL/GenBank/DDBJ databases">
        <authorList>
            <person name="de Groot N.N."/>
        </authorList>
    </citation>
    <scope>NUCLEOTIDE SEQUENCE [LARGE SCALE GENOMIC DNA]</scope>
    <source>
        <strain evidence="3 4">DSM 4180</strain>
    </source>
</reference>
<proteinExistence type="predicted"/>
<keyword evidence="4" id="KW-1185">Reference proteome</keyword>
<sequence>MNRFQGSAGGNAMHTPWIAGILPLLLITALVFPAVSHGDDRREHDRILELRASGEILPMAEMLERAGQVVRGEFIEAELEREGGRHVYELKILDADGVLHKLYMDAGTGELLQHRRRGPRD</sequence>
<dbReference type="Gene3D" id="3.10.450.40">
    <property type="match status" value="1"/>
</dbReference>
<keyword evidence="1" id="KW-0472">Membrane</keyword>
<dbReference type="InterPro" id="IPR025711">
    <property type="entry name" value="PepSY"/>
</dbReference>
<feature type="domain" description="PepSY" evidence="2">
    <location>
        <begin position="58"/>
        <end position="112"/>
    </location>
</feature>
<dbReference type="Proteomes" id="UP000199556">
    <property type="component" value="Unassembled WGS sequence"/>
</dbReference>
<dbReference type="STRING" id="195064.SAMN05421721_10223"/>
<dbReference type="AlphaFoldDB" id="A0A1I4PM85"/>
<keyword evidence="1" id="KW-1133">Transmembrane helix</keyword>
<name>A0A1I4PM85_ECTMO</name>
<keyword evidence="1" id="KW-0812">Transmembrane</keyword>
<gene>
    <name evidence="3" type="ORF">SAMN05421721_10223</name>
</gene>
<feature type="transmembrane region" description="Helical" evidence="1">
    <location>
        <begin position="17"/>
        <end position="36"/>
    </location>
</feature>
<evidence type="ECO:0000256" key="1">
    <source>
        <dbReference type="SAM" id="Phobius"/>
    </source>
</evidence>
<protein>
    <recommendedName>
        <fullName evidence="2">PepSY domain-containing protein</fullName>
    </recommendedName>
</protein>
<dbReference type="EMBL" id="FOUO01000002">
    <property type="protein sequence ID" value="SFM28580.1"/>
    <property type="molecule type" value="Genomic_DNA"/>
</dbReference>
<organism evidence="3 4">
    <name type="scientific">Ectothiorhodospira mobilis</name>
    <dbReference type="NCBI Taxonomy" id="195064"/>
    <lineage>
        <taxon>Bacteria</taxon>
        <taxon>Pseudomonadati</taxon>
        <taxon>Pseudomonadota</taxon>
        <taxon>Gammaproteobacteria</taxon>
        <taxon>Chromatiales</taxon>
        <taxon>Ectothiorhodospiraceae</taxon>
        <taxon>Ectothiorhodospira</taxon>
    </lineage>
</organism>
<evidence type="ECO:0000259" key="2">
    <source>
        <dbReference type="Pfam" id="PF03413"/>
    </source>
</evidence>
<evidence type="ECO:0000313" key="4">
    <source>
        <dbReference type="Proteomes" id="UP000199556"/>
    </source>
</evidence>
<evidence type="ECO:0000313" key="3">
    <source>
        <dbReference type="EMBL" id="SFM28580.1"/>
    </source>
</evidence>